<dbReference type="AlphaFoldDB" id="A0AAD7J2Z8"/>
<dbReference type="EMBL" id="JARJLG010000066">
    <property type="protein sequence ID" value="KAJ7754697.1"/>
    <property type="molecule type" value="Genomic_DNA"/>
</dbReference>
<feature type="compositionally biased region" description="Basic and acidic residues" evidence="1">
    <location>
        <begin position="159"/>
        <end position="168"/>
    </location>
</feature>
<sequence length="258" mass="28703">MDGATAPKHRAREYSIVLQNFKDKQAVALRPNARTGRGTQNNIHINQWKNDMDRGHFRRRGPAKLSEEVRNGDSKGAAWTLTRFPSRKEEVLERPGLLSTAKTGPWTIVETVIGHCLTDLHGVAEGEEASTVRTRHREGTRVPYHQTSRAGPTSSSGPDVDRGDRVLEAGHPPPRIAMRQDIARRKRAHKVPRRAAMFLGRGGRRGGQEADVDDPDAMTPTWKKITRSASRSVSPQNKRGAKLGEGEEEKGRKALPWP</sequence>
<evidence type="ECO:0000313" key="3">
    <source>
        <dbReference type="Proteomes" id="UP001215280"/>
    </source>
</evidence>
<name>A0AAD7J2Z8_9AGAR</name>
<evidence type="ECO:0000256" key="1">
    <source>
        <dbReference type="SAM" id="MobiDB-lite"/>
    </source>
</evidence>
<proteinExistence type="predicted"/>
<protein>
    <submittedName>
        <fullName evidence="2">Uncharacterized protein</fullName>
    </submittedName>
</protein>
<feature type="compositionally biased region" description="Basic and acidic residues" evidence="1">
    <location>
        <begin position="242"/>
        <end position="252"/>
    </location>
</feature>
<gene>
    <name evidence="2" type="ORF">DFH07DRAFT_941020</name>
</gene>
<feature type="compositionally biased region" description="Polar residues" evidence="1">
    <location>
        <begin position="227"/>
        <end position="237"/>
    </location>
</feature>
<dbReference type="Proteomes" id="UP001215280">
    <property type="component" value="Unassembled WGS sequence"/>
</dbReference>
<keyword evidence="3" id="KW-1185">Reference proteome</keyword>
<feature type="region of interest" description="Disordered" evidence="1">
    <location>
        <begin position="127"/>
        <end position="172"/>
    </location>
</feature>
<feature type="region of interest" description="Disordered" evidence="1">
    <location>
        <begin position="201"/>
        <end position="258"/>
    </location>
</feature>
<feature type="compositionally biased region" description="Polar residues" evidence="1">
    <location>
        <begin position="145"/>
        <end position="157"/>
    </location>
</feature>
<reference evidence="2" key="1">
    <citation type="submission" date="2023-03" db="EMBL/GenBank/DDBJ databases">
        <title>Massive genome expansion in bonnet fungi (Mycena s.s.) driven by repeated elements and novel gene families across ecological guilds.</title>
        <authorList>
            <consortium name="Lawrence Berkeley National Laboratory"/>
            <person name="Harder C.B."/>
            <person name="Miyauchi S."/>
            <person name="Viragh M."/>
            <person name="Kuo A."/>
            <person name="Thoen E."/>
            <person name="Andreopoulos B."/>
            <person name="Lu D."/>
            <person name="Skrede I."/>
            <person name="Drula E."/>
            <person name="Henrissat B."/>
            <person name="Morin E."/>
            <person name="Kohler A."/>
            <person name="Barry K."/>
            <person name="LaButti K."/>
            <person name="Morin E."/>
            <person name="Salamov A."/>
            <person name="Lipzen A."/>
            <person name="Mereny Z."/>
            <person name="Hegedus B."/>
            <person name="Baldrian P."/>
            <person name="Stursova M."/>
            <person name="Weitz H."/>
            <person name="Taylor A."/>
            <person name="Grigoriev I.V."/>
            <person name="Nagy L.G."/>
            <person name="Martin F."/>
            <person name="Kauserud H."/>
        </authorList>
    </citation>
    <scope>NUCLEOTIDE SEQUENCE</scope>
    <source>
        <strain evidence="2">CBHHK188m</strain>
    </source>
</reference>
<evidence type="ECO:0000313" key="2">
    <source>
        <dbReference type="EMBL" id="KAJ7754697.1"/>
    </source>
</evidence>
<accession>A0AAD7J2Z8</accession>
<comment type="caution">
    <text evidence="2">The sequence shown here is derived from an EMBL/GenBank/DDBJ whole genome shotgun (WGS) entry which is preliminary data.</text>
</comment>
<organism evidence="2 3">
    <name type="scientific">Mycena maculata</name>
    <dbReference type="NCBI Taxonomy" id="230809"/>
    <lineage>
        <taxon>Eukaryota</taxon>
        <taxon>Fungi</taxon>
        <taxon>Dikarya</taxon>
        <taxon>Basidiomycota</taxon>
        <taxon>Agaricomycotina</taxon>
        <taxon>Agaricomycetes</taxon>
        <taxon>Agaricomycetidae</taxon>
        <taxon>Agaricales</taxon>
        <taxon>Marasmiineae</taxon>
        <taxon>Mycenaceae</taxon>
        <taxon>Mycena</taxon>
    </lineage>
</organism>